<accession>A0A8D8U034</accession>
<organism evidence="2">
    <name type="scientific">Cacopsylla melanoneura</name>
    <dbReference type="NCBI Taxonomy" id="428564"/>
    <lineage>
        <taxon>Eukaryota</taxon>
        <taxon>Metazoa</taxon>
        <taxon>Ecdysozoa</taxon>
        <taxon>Arthropoda</taxon>
        <taxon>Hexapoda</taxon>
        <taxon>Insecta</taxon>
        <taxon>Pterygota</taxon>
        <taxon>Neoptera</taxon>
        <taxon>Paraneoptera</taxon>
        <taxon>Hemiptera</taxon>
        <taxon>Sternorrhyncha</taxon>
        <taxon>Psylloidea</taxon>
        <taxon>Psyllidae</taxon>
        <taxon>Psyllinae</taxon>
        <taxon>Cacopsylla</taxon>
    </lineage>
</organism>
<name>A0A8D8U034_9HEMI</name>
<sequence>MKLTIILVVILGVHFGNEVVSTDGGQLGHQIVKPIKHTLLNRWTKKRGVVGNVSNFNEDLNIHDPRVRFIPYTEENLNEHKGKFMAYSYIFKSRPNLGMLNVWRTTVEQESTVLLQSRRVR</sequence>
<dbReference type="AlphaFoldDB" id="A0A8D8U034"/>
<dbReference type="EMBL" id="HBUF01337235">
    <property type="protein sequence ID" value="CAG6698270.1"/>
    <property type="molecule type" value="Transcribed_RNA"/>
</dbReference>
<proteinExistence type="predicted"/>
<feature type="chain" id="PRO_5036428700" evidence="1">
    <location>
        <begin position="17"/>
        <end position="121"/>
    </location>
</feature>
<feature type="signal peptide" evidence="1">
    <location>
        <begin position="1"/>
        <end position="16"/>
    </location>
</feature>
<reference evidence="2" key="1">
    <citation type="submission" date="2021-05" db="EMBL/GenBank/DDBJ databases">
        <authorList>
            <person name="Alioto T."/>
            <person name="Alioto T."/>
            <person name="Gomez Garrido J."/>
        </authorList>
    </citation>
    <scope>NUCLEOTIDE SEQUENCE</scope>
</reference>
<dbReference type="EMBL" id="HBUF01337236">
    <property type="protein sequence ID" value="CAG6698271.1"/>
    <property type="molecule type" value="Transcribed_RNA"/>
</dbReference>
<protein>
    <submittedName>
        <fullName evidence="2">Uncharacterized protein</fullName>
    </submittedName>
</protein>
<evidence type="ECO:0000256" key="1">
    <source>
        <dbReference type="SAM" id="SignalP"/>
    </source>
</evidence>
<keyword evidence="1" id="KW-0732">Signal</keyword>
<evidence type="ECO:0000313" key="2">
    <source>
        <dbReference type="EMBL" id="CAG6698271.1"/>
    </source>
</evidence>